<feature type="non-terminal residue" evidence="2">
    <location>
        <position position="130"/>
    </location>
</feature>
<feature type="transmembrane region" description="Helical" evidence="1">
    <location>
        <begin position="29"/>
        <end position="51"/>
    </location>
</feature>
<protein>
    <submittedName>
        <fullName evidence="2">Uncharacterized protein</fullName>
    </submittedName>
</protein>
<feature type="transmembrane region" description="Helical" evidence="1">
    <location>
        <begin position="95"/>
        <end position="123"/>
    </location>
</feature>
<organism evidence="2">
    <name type="scientific">marine sediment metagenome</name>
    <dbReference type="NCBI Taxonomy" id="412755"/>
    <lineage>
        <taxon>unclassified sequences</taxon>
        <taxon>metagenomes</taxon>
        <taxon>ecological metagenomes</taxon>
    </lineage>
</organism>
<dbReference type="EMBL" id="BARS01049051">
    <property type="protein sequence ID" value="GAG29248.1"/>
    <property type="molecule type" value="Genomic_DNA"/>
</dbReference>
<sequence length="130" mass="13752">MESIGVWIAAILTLVVLSAAFGGNRFSQIAFALLVGSAVGYAAAATVRVVLWPRLVLAFRDPVGQWSLWVWLFLGVLLLLRGVKSTSWLSNLPLAYLVAVGMALAMGGAVLGTVMPQLMAVLAGRSRLTP</sequence>
<feature type="transmembrane region" description="Helical" evidence="1">
    <location>
        <begin position="63"/>
        <end position="83"/>
    </location>
</feature>
<keyword evidence="1" id="KW-0812">Transmembrane</keyword>
<gene>
    <name evidence="2" type="ORF">S01H1_73413</name>
</gene>
<evidence type="ECO:0000256" key="1">
    <source>
        <dbReference type="SAM" id="Phobius"/>
    </source>
</evidence>
<keyword evidence="1" id="KW-0472">Membrane</keyword>
<proteinExistence type="predicted"/>
<keyword evidence="1" id="KW-1133">Transmembrane helix</keyword>
<reference evidence="2" key="1">
    <citation type="journal article" date="2014" name="Front. Microbiol.">
        <title>High frequency of phylogenetically diverse reductive dehalogenase-homologous genes in deep subseafloor sedimentary metagenomes.</title>
        <authorList>
            <person name="Kawai M."/>
            <person name="Futagami T."/>
            <person name="Toyoda A."/>
            <person name="Takaki Y."/>
            <person name="Nishi S."/>
            <person name="Hori S."/>
            <person name="Arai W."/>
            <person name="Tsubouchi T."/>
            <person name="Morono Y."/>
            <person name="Uchiyama I."/>
            <person name="Ito T."/>
            <person name="Fujiyama A."/>
            <person name="Inagaki F."/>
            <person name="Takami H."/>
        </authorList>
    </citation>
    <scope>NUCLEOTIDE SEQUENCE</scope>
    <source>
        <strain evidence="2">Expedition CK06-06</strain>
    </source>
</reference>
<comment type="caution">
    <text evidence="2">The sequence shown here is derived from an EMBL/GenBank/DDBJ whole genome shotgun (WGS) entry which is preliminary data.</text>
</comment>
<accession>X0WXS0</accession>
<evidence type="ECO:0000313" key="2">
    <source>
        <dbReference type="EMBL" id="GAG29248.1"/>
    </source>
</evidence>
<name>X0WXS0_9ZZZZ</name>
<dbReference type="AlphaFoldDB" id="X0WXS0"/>